<dbReference type="Pfam" id="PF23243">
    <property type="entry name" value="HEAT_HEATR1"/>
    <property type="match status" value="1"/>
</dbReference>
<keyword evidence="4 8" id="KW-0698">rRNA processing</keyword>
<accession>A0AAW0WTP7</accession>
<organism evidence="10 11">
    <name type="scientific">Cherax quadricarinatus</name>
    <name type="common">Australian red claw crayfish</name>
    <dbReference type="NCBI Taxonomy" id="27406"/>
    <lineage>
        <taxon>Eukaryota</taxon>
        <taxon>Metazoa</taxon>
        <taxon>Ecdysozoa</taxon>
        <taxon>Arthropoda</taxon>
        <taxon>Crustacea</taxon>
        <taxon>Multicrustacea</taxon>
        <taxon>Malacostraca</taxon>
        <taxon>Eumalacostraca</taxon>
        <taxon>Eucarida</taxon>
        <taxon>Decapoda</taxon>
        <taxon>Pleocyemata</taxon>
        <taxon>Astacidea</taxon>
        <taxon>Parastacoidea</taxon>
        <taxon>Parastacidae</taxon>
        <taxon>Cherax</taxon>
    </lineage>
</organism>
<sequence>MATSLEAQLKKLAAPQTSILDYKRIRRSILFDPSEAAKYGRDTYFDIGKNGFEELVETNRDFLEFENSLFGKTAKDVQRAVKDRSANTLLDKSIEQFLLLLSPYLEKQAALQALEWLVYRFMVGDMNKNALLMCIFPYYESALFIRILQIIDVHDETSEWYWLRGAQKKGRPIPKQTVFTHWNHDQGFRGFLAEYLRKMLKVHKNESNLKIAISFYVSTVVGGLCLLPEVKEEHLSCIATLMPKCLASQGEMVAGTYLIIAKLSVKTKLSQDFINNILKKIIQQNDPPESLREQCVLCLLALTHHQKIEVFSNDIIKALEEKTFIIEQIEGLAKTKSVASFLSPYISGYIRWLFSDSCTFKDQKKSKKFARLVHWLESTPLSSSDSLKIIWSLFEAVKNNYQALVSLKSLKLARALGGLEASHPQGHSQAMARMVNLDNNSSTGKKYEAIIKEVMTDQSGSTHFIHLVHPDNDIRLAAVKNFVEMVSKEREKDANTIKMHLKNMLIDEFPPIVLEALTLVKGLRMLDTSYVVNECRNLMAKSKDKINKWRKVKLACIKVITQDLVDLYDESLQISVLYLCLPYVLFPKNQLDITATKIVLESNMAKKNTLLIALSCEVKSFLCDNNSCEPMDYSKKVWGLLPNILNTLSKEDYIALWNHAEKQLGSEDCMLSHFMSMILLYCGLSNRKTDDILQLKRANRLLDACLISFDMFKCSVKEESHTLDALSPNHIKKLLEQVTSGSLSVSFLALCMKQALELFRLPECCKSSPYWSSYMEESDGEGHLMILIKALKGAVQLERYGKLGTTLRNSIITTVLKNCLDTSERRYYFLAIMWGWHPSLNFSNVIDETLQAWTLNLGSALLGSQSASLAWALGTSQPIVPALISALMHDSKVVRQGAIDCINKLGGIIGGRLSKDNHSLLIEAITARAEEVIEDKSHVSSVLSEFGETQNSKSTQVTKALVDTVISKSVPMHLKRALLFVLSHVMNSDILSSLLPVAESIMKQVLSLKEDSKLDYVTSFSLYYILLHFTPSASEVLESKDGWEFFLKVITCSRQVLDFSQDAVYEGFVSPQSILMNQVMTRKFLTSIRSEEVQSKLWSVLISRVVDSENPSEAAQLRKGLRKVSLDSGVIIKQIENLNLSDKVTSIKAAQARRKKQKESETLNNQLTAWKKLGLMLETIGVMASLGRPWLLVGPLCQCLQCTLTLDTVITELLQQQILSAILHLLQKSVEELGEDVNKEMQLNIELIVQCIRSSVNSDTHRRAMLILALAAKISPEVVMHNMMSIFTFMGTSLLRRDDSYSFQVIHQTIQSIVPVLIKCETEEKILVKLAQVCQVFVDVLPDIPEHRRLSLFTQLASTIDANKNLWIILALVADSHVMRGSLNDGSGMKEEDRRGIPRDIQFTLTLCSQFPVVAQVFACCQLMEHISSLPEEKEETTGQERSREKYSQIDQEIICWSVHSARQLCHFKYTTAGLIALLLSSEEYVRQACEASEQVEELQDLYRQLLEKALWYLDSVSLLCDQHKDKPGGRLFLSLQRKVVDVVDSINALLPPSMLIEVAKKLVNSQLPLVRCRAMEILCAKLQPNANFFSKENVKSLEPFMAILLKRARKSKEPSDNRQTALFTLHLLTKFMAPQVSNEVVLPVLSAAVDLICKDTTETKLVIQALLVVSESVVALKAHAVIHLGQIMPAIIKFWNEDQASDHLLLATVTATHKLLENVPQFLSPYLEPLVCCVCCLSSRKENGSVKESRLIMRLSIVQDTLVKHVEPRVLIPMMMEAYKTLSKIDVTALQTFMALVDTLITHVDGKTLTSHKPALLSLFTEAMDLRTQKGNSEVVGAVELDISRALSKLLLRLNEYDNIAIFLSLQNWAADAAEDKPSRLITFYRFSDYLAGTFKVLFIKAKLADSLFSHAASLLEANNSFNQQNTVFGSGAEAERQTSCLLEAVLDTLTKIFLYDSVNFTNQERFQLMVKPLTDQLENTIGGMIAYEGRIRNHLIPCLVKFTIAVGDDSLWKTLNRQILLRVRNDDQPKVILAALQTFQALMETLGEDFLQPVLADTMPYITEVLESLDTDIEAFTREIFTKMEGILGDNLRAYLG</sequence>
<comment type="subcellular location">
    <subcellularLocation>
        <location evidence="1 8">Nucleus</location>
        <location evidence="1 8">Nucleolus</location>
    </subcellularLocation>
</comment>
<dbReference type="InterPro" id="IPR011989">
    <property type="entry name" value="ARM-like"/>
</dbReference>
<evidence type="ECO:0000256" key="3">
    <source>
        <dbReference type="ARBA" id="ARBA00022517"/>
    </source>
</evidence>
<dbReference type="InterPro" id="IPR040191">
    <property type="entry name" value="UTP10"/>
</dbReference>
<proteinExistence type="inferred from homology"/>
<keyword evidence="5 8" id="KW-0539">Nucleus</keyword>
<dbReference type="GO" id="GO:0000462">
    <property type="term" value="P:maturation of SSU-rRNA from tricistronic rRNA transcript (SSU-rRNA, 5.8S rRNA, LSU-rRNA)"/>
    <property type="evidence" value="ECO:0007669"/>
    <property type="project" value="TreeGrafter"/>
</dbReference>
<dbReference type="PANTHER" id="PTHR13457">
    <property type="entry name" value="BAP28"/>
    <property type="match status" value="1"/>
</dbReference>
<dbReference type="GO" id="GO:0030515">
    <property type="term" value="F:snoRNA binding"/>
    <property type="evidence" value="ECO:0007669"/>
    <property type="project" value="TreeGrafter"/>
</dbReference>
<dbReference type="SMART" id="SM01036">
    <property type="entry name" value="BP28CT"/>
    <property type="match status" value="1"/>
</dbReference>
<comment type="caution">
    <text evidence="10">The sequence shown here is derived from an EMBL/GenBank/DDBJ whole genome shotgun (WGS) entry which is preliminary data.</text>
</comment>
<dbReference type="GO" id="GO:0032040">
    <property type="term" value="C:small-subunit processome"/>
    <property type="evidence" value="ECO:0007669"/>
    <property type="project" value="TreeGrafter"/>
</dbReference>
<dbReference type="Gene3D" id="1.25.10.10">
    <property type="entry name" value="Leucine-rich Repeat Variant"/>
    <property type="match status" value="1"/>
</dbReference>
<feature type="repeat" description="HEAT" evidence="7">
    <location>
        <begin position="879"/>
        <end position="917"/>
    </location>
</feature>
<evidence type="ECO:0000256" key="6">
    <source>
        <dbReference type="ARBA" id="ARBA00023274"/>
    </source>
</evidence>
<dbReference type="InterPro" id="IPR021133">
    <property type="entry name" value="HEAT_type_2"/>
</dbReference>
<protein>
    <recommendedName>
        <fullName evidence="8">HEAT repeat-containing protein 1</fullName>
    </recommendedName>
</protein>
<dbReference type="EMBL" id="JARKIK010000063">
    <property type="protein sequence ID" value="KAK8730825.1"/>
    <property type="molecule type" value="Genomic_DNA"/>
</dbReference>
<dbReference type="InterPro" id="IPR022125">
    <property type="entry name" value="U3snoRNP10_N"/>
</dbReference>
<evidence type="ECO:0000256" key="7">
    <source>
        <dbReference type="PROSITE-ProRule" id="PRU00103"/>
    </source>
</evidence>
<dbReference type="PANTHER" id="PTHR13457:SF1">
    <property type="entry name" value="HEAT REPEAT-CONTAINING PROTEIN 1"/>
    <property type="match status" value="1"/>
</dbReference>
<evidence type="ECO:0000256" key="2">
    <source>
        <dbReference type="ARBA" id="ARBA00010559"/>
    </source>
</evidence>
<comment type="function">
    <text evidence="8">Involved in nucleolar processing of pre-18S ribosomal RNA.</text>
</comment>
<dbReference type="InterPro" id="IPR012954">
    <property type="entry name" value="BP28_C_dom"/>
</dbReference>
<dbReference type="InterPro" id="IPR056473">
    <property type="entry name" value="HEAT_Utp10/HEAT1"/>
</dbReference>
<dbReference type="GO" id="GO:0030686">
    <property type="term" value="C:90S preribosome"/>
    <property type="evidence" value="ECO:0007669"/>
    <property type="project" value="TreeGrafter"/>
</dbReference>
<evidence type="ECO:0000259" key="9">
    <source>
        <dbReference type="SMART" id="SM01036"/>
    </source>
</evidence>
<dbReference type="GO" id="GO:0034455">
    <property type="term" value="C:t-UTP complex"/>
    <property type="evidence" value="ECO:0007669"/>
    <property type="project" value="TreeGrafter"/>
</dbReference>
<dbReference type="Proteomes" id="UP001445076">
    <property type="component" value="Unassembled WGS sequence"/>
</dbReference>
<name>A0AAW0WTP7_CHEQU</name>
<dbReference type="InterPro" id="IPR016024">
    <property type="entry name" value="ARM-type_fold"/>
</dbReference>
<comment type="similarity">
    <text evidence="2 8">Belongs to the HEATR1/UTP10 family.</text>
</comment>
<evidence type="ECO:0000313" key="11">
    <source>
        <dbReference type="Proteomes" id="UP001445076"/>
    </source>
</evidence>
<dbReference type="PROSITE" id="PS50077">
    <property type="entry name" value="HEAT_REPEAT"/>
    <property type="match status" value="1"/>
</dbReference>
<evidence type="ECO:0000313" key="10">
    <source>
        <dbReference type="EMBL" id="KAK8730825.1"/>
    </source>
</evidence>
<gene>
    <name evidence="10" type="ORF">OTU49_007953</name>
</gene>
<dbReference type="Pfam" id="PF08146">
    <property type="entry name" value="BP28CT"/>
    <property type="match status" value="1"/>
</dbReference>
<keyword evidence="6 8" id="KW-0687">Ribonucleoprotein</keyword>
<keyword evidence="11" id="KW-1185">Reference proteome</keyword>
<evidence type="ECO:0000256" key="5">
    <source>
        <dbReference type="ARBA" id="ARBA00023242"/>
    </source>
</evidence>
<evidence type="ECO:0000256" key="8">
    <source>
        <dbReference type="RuleBase" id="RU367065"/>
    </source>
</evidence>
<dbReference type="Pfam" id="PF12397">
    <property type="entry name" value="U3snoRNP10"/>
    <property type="match status" value="1"/>
</dbReference>
<reference evidence="10 11" key="1">
    <citation type="journal article" date="2024" name="BMC Genomics">
        <title>Genome assembly of redclaw crayfish (Cherax quadricarinatus) provides insights into its immune adaptation and hypoxia tolerance.</title>
        <authorList>
            <person name="Liu Z."/>
            <person name="Zheng J."/>
            <person name="Li H."/>
            <person name="Fang K."/>
            <person name="Wang S."/>
            <person name="He J."/>
            <person name="Zhou D."/>
            <person name="Weng S."/>
            <person name="Chi M."/>
            <person name="Gu Z."/>
            <person name="He J."/>
            <person name="Li F."/>
            <person name="Wang M."/>
        </authorList>
    </citation>
    <scope>NUCLEOTIDE SEQUENCE [LARGE SCALE GENOMIC DNA]</scope>
    <source>
        <strain evidence="10">ZL_2023a</strain>
    </source>
</reference>
<keyword evidence="3 8" id="KW-0690">Ribosome biogenesis</keyword>
<dbReference type="GO" id="GO:0045943">
    <property type="term" value="P:positive regulation of transcription by RNA polymerase I"/>
    <property type="evidence" value="ECO:0007669"/>
    <property type="project" value="TreeGrafter"/>
</dbReference>
<dbReference type="SUPFAM" id="SSF48371">
    <property type="entry name" value="ARM repeat"/>
    <property type="match status" value="2"/>
</dbReference>
<evidence type="ECO:0000256" key="4">
    <source>
        <dbReference type="ARBA" id="ARBA00022552"/>
    </source>
</evidence>
<evidence type="ECO:0000256" key="1">
    <source>
        <dbReference type="ARBA" id="ARBA00004604"/>
    </source>
</evidence>
<feature type="domain" description="BP28 C-terminal" evidence="9">
    <location>
        <begin position="1807"/>
        <end position="1962"/>
    </location>
</feature>